<accession>A0A094JCN9</accession>
<dbReference type="Gene3D" id="3.30.420.40">
    <property type="match status" value="3"/>
</dbReference>
<dbReference type="Pfam" id="PF00480">
    <property type="entry name" value="ROK"/>
    <property type="match status" value="1"/>
</dbReference>
<dbReference type="SUPFAM" id="SSF53067">
    <property type="entry name" value="Actin-like ATPase domain"/>
    <property type="match status" value="1"/>
</dbReference>
<dbReference type="eggNOG" id="COG1940">
    <property type="taxonomic scope" value="Bacteria"/>
</dbReference>
<evidence type="ECO:0000313" key="2">
    <source>
        <dbReference type="EMBL" id="KFZ37007.1"/>
    </source>
</evidence>
<keyword evidence="3" id="KW-1185">Reference proteome</keyword>
<organism evidence="2 3">
    <name type="scientific">Shewanella mangrovi</name>
    <dbReference type="NCBI Taxonomy" id="1515746"/>
    <lineage>
        <taxon>Bacteria</taxon>
        <taxon>Pseudomonadati</taxon>
        <taxon>Pseudomonadota</taxon>
        <taxon>Gammaproteobacteria</taxon>
        <taxon>Alteromonadales</taxon>
        <taxon>Shewanellaceae</taxon>
        <taxon>Shewanella</taxon>
    </lineage>
</organism>
<dbReference type="CDD" id="cd23763">
    <property type="entry name" value="ASKHA_ATPase_ROK"/>
    <property type="match status" value="1"/>
</dbReference>
<reference evidence="2 3" key="1">
    <citation type="submission" date="2014-06" db="EMBL/GenBank/DDBJ databases">
        <title>Shewanella sp. YQH10.</title>
        <authorList>
            <person name="Liu Y."/>
            <person name="Zeng R."/>
        </authorList>
    </citation>
    <scope>NUCLEOTIDE SEQUENCE [LARGE SCALE GENOMIC DNA]</scope>
    <source>
        <strain evidence="2 3">YQH10</strain>
    </source>
</reference>
<evidence type="ECO:0000313" key="3">
    <source>
        <dbReference type="Proteomes" id="UP000029264"/>
    </source>
</evidence>
<dbReference type="PANTHER" id="PTHR18964:SF149">
    <property type="entry name" value="BIFUNCTIONAL UDP-N-ACETYLGLUCOSAMINE 2-EPIMERASE_N-ACETYLMANNOSAMINE KINASE"/>
    <property type="match status" value="1"/>
</dbReference>
<dbReference type="GO" id="GO:0003677">
    <property type="term" value="F:DNA binding"/>
    <property type="evidence" value="ECO:0007669"/>
    <property type="project" value="TreeGrafter"/>
</dbReference>
<proteinExistence type="inferred from homology"/>
<dbReference type="OrthoDB" id="3189808at2"/>
<evidence type="ECO:0000256" key="1">
    <source>
        <dbReference type="ARBA" id="ARBA00006479"/>
    </source>
</evidence>
<dbReference type="AlphaFoldDB" id="A0A094JCN9"/>
<dbReference type="GO" id="GO:0006351">
    <property type="term" value="P:DNA-templated transcription"/>
    <property type="evidence" value="ECO:0007669"/>
    <property type="project" value="TreeGrafter"/>
</dbReference>
<dbReference type="Proteomes" id="UP000029264">
    <property type="component" value="Unassembled WGS sequence"/>
</dbReference>
<comment type="caution">
    <text evidence="2">The sequence shown here is derived from an EMBL/GenBank/DDBJ whole genome shotgun (WGS) entry which is preliminary data.</text>
</comment>
<dbReference type="InterPro" id="IPR000600">
    <property type="entry name" value="ROK"/>
</dbReference>
<dbReference type="EMBL" id="JPEO01000010">
    <property type="protein sequence ID" value="KFZ37007.1"/>
    <property type="molecule type" value="Genomic_DNA"/>
</dbReference>
<name>A0A094JCN9_9GAMM</name>
<dbReference type="PANTHER" id="PTHR18964">
    <property type="entry name" value="ROK (REPRESSOR, ORF, KINASE) FAMILY"/>
    <property type="match status" value="1"/>
</dbReference>
<sequence length="259" mass="28142">MAELTIEVGADTALLQYSENGVTEQYKVPTGETFSLADLNQHIADFESDYQLKDYRLAIAFPGMVRDNTLLSCKHLPSLMGVNPTKIQSHASTLVLSNDVHAAMYAVASNKYRCEILVGCSAGMGLAVAFDGKVFTGATGIAGEIGNCRVMTESGEFSLDQMASGESIRQRRFRNPVELYRSGAYLGMGISWAANLLNPQRIWLAGSTLNQSDYYKGCVASLKEMAMPAALSHCQISRVDDSETIVCRGLQVMLQSLTD</sequence>
<comment type="similarity">
    <text evidence="1">Belongs to the ROK (NagC/XylR) family.</text>
</comment>
<gene>
    <name evidence="2" type="ORF">HR45_13255</name>
</gene>
<dbReference type="RefSeq" id="WP_037443574.1">
    <property type="nucleotide sequence ID" value="NZ_JPEO01000010.1"/>
</dbReference>
<dbReference type="InterPro" id="IPR043129">
    <property type="entry name" value="ATPase_NBD"/>
</dbReference>
<dbReference type="STRING" id="1515746.HR45_13255"/>
<protein>
    <submittedName>
        <fullName evidence="2">ROK family transcriptional regulator</fullName>
    </submittedName>
</protein>